<dbReference type="PANTHER" id="PTHR46148:SF58">
    <property type="entry name" value="RETROTRANSPOSON PROTEIN"/>
    <property type="match status" value="1"/>
</dbReference>
<keyword evidence="4" id="KW-1185">Reference proteome</keyword>
<dbReference type="EMBL" id="JAWPEI010000009">
    <property type="protein sequence ID" value="KAK4716121.1"/>
    <property type="molecule type" value="Genomic_DNA"/>
</dbReference>
<accession>A0AAV9KS41</accession>
<dbReference type="Pfam" id="PF00385">
    <property type="entry name" value="Chromo"/>
    <property type="match status" value="1"/>
</dbReference>
<feature type="domain" description="Tf2-1-like SH3-like" evidence="2">
    <location>
        <begin position="5"/>
        <end position="55"/>
    </location>
</feature>
<dbReference type="AlphaFoldDB" id="A0AAV9KS41"/>
<comment type="caution">
    <text evidence="3">The sequence shown here is derived from an EMBL/GenBank/DDBJ whole genome shotgun (WGS) entry which is preliminary data.</text>
</comment>
<organism evidence="3 4">
    <name type="scientific">Solanum pinnatisectum</name>
    <name type="common">tansyleaf nightshade</name>
    <dbReference type="NCBI Taxonomy" id="50273"/>
    <lineage>
        <taxon>Eukaryota</taxon>
        <taxon>Viridiplantae</taxon>
        <taxon>Streptophyta</taxon>
        <taxon>Embryophyta</taxon>
        <taxon>Tracheophyta</taxon>
        <taxon>Spermatophyta</taxon>
        <taxon>Magnoliopsida</taxon>
        <taxon>eudicotyledons</taxon>
        <taxon>Gunneridae</taxon>
        <taxon>Pentapetalae</taxon>
        <taxon>asterids</taxon>
        <taxon>lamiids</taxon>
        <taxon>Solanales</taxon>
        <taxon>Solanaceae</taxon>
        <taxon>Solanoideae</taxon>
        <taxon>Solaneae</taxon>
        <taxon>Solanum</taxon>
    </lineage>
</organism>
<evidence type="ECO:0000313" key="3">
    <source>
        <dbReference type="EMBL" id="KAK4716121.1"/>
    </source>
</evidence>
<protein>
    <recommendedName>
        <fullName evidence="5">Chromo domain-containing protein</fullName>
    </recommendedName>
</protein>
<dbReference type="InterPro" id="IPR056924">
    <property type="entry name" value="SH3_Tf2-1"/>
</dbReference>
<feature type="domain" description="Chromo" evidence="1">
    <location>
        <begin position="82"/>
        <end position="126"/>
    </location>
</feature>
<sequence length="129" mass="14998">MKGIMRFKKKGKLSPRYVGAYKIIRKIGMVAYELDLPSELEAVHPVFHVSMLQKCIGDPSRIMPIENICIAKDLSYAEVPIAILDRQVRKLRTKDVASLKVLWRNNNVEEMTWEAEEEMKKEYPQLFTT</sequence>
<evidence type="ECO:0000313" key="4">
    <source>
        <dbReference type="Proteomes" id="UP001311915"/>
    </source>
</evidence>
<dbReference type="InterPro" id="IPR023780">
    <property type="entry name" value="Chromo_domain"/>
</dbReference>
<dbReference type="SUPFAM" id="SSF54160">
    <property type="entry name" value="Chromo domain-like"/>
    <property type="match status" value="1"/>
</dbReference>
<evidence type="ECO:0000259" key="2">
    <source>
        <dbReference type="Pfam" id="PF24626"/>
    </source>
</evidence>
<proteinExistence type="predicted"/>
<evidence type="ECO:0008006" key="5">
    <source>
        <dbReference type="Google" id="ProtNLM"/>
    </source>
</evidence>
<name>A0AAV9KS41_9SOLN</name>
<dbReference type="InterPro" id="IPR016197">
    <property type="entry name" value="Chromo-like_dom_sf"/>
</dbReference>
<gene>
    <name evidence="3" type="ORF">R3W88_014459</name>
</gene>
<dbReference type="Proteomes" id="UP001311915">
    <property type="component" value="Unassembled WGS sequence"/>
</dbReference>
<reference evidence="3 4" key="1">
    <citation type="submission" date="2023-10" db="EMBL/GenBank/DDBJ databases">
        <title>Genome-Wide Identification Analysis in wild type Solanum Pinnatisectum Reveals Some Genes Defensing Phytophthora Infestans.</title>
        <authorList>
            <person name="Sun C."/>
        </authorList>
    </citation>
    <scope>NUCLEOTIDE SEQUENCE [LARGE SCALE GENOMIC DNA]</scope>
    <source>
        <strain evidence="3">LQN</strain>
        <tissue evidence="3">Leaf</tissue>
    </source>
</reference>
<dbReference type="PANTHER" id="PTHR46148">
    <property type="entry name" value="CHROMO DOMAIN-CONTAINING PROTEIN"/>
    <property type="match status" value="1"/>
</dbReference>
<evidence type="ECO:0000259" key="1">
    <source>
        <dbReference type="Pfam" id="PF00385"/>
    </source>
</evidence>
<dbReference type="Pfam" id="PF24626">
    <property type="entry name" value="SH3_Tf2-1"/>
    <property type="match status" value="1"/>
</dbReference>